<feature type="chain" id="PRO_5007287852" evidence="2">
    <location>
        <begin position="19"/>
        <end position="91"/>
    </location>
</feature>
<sequence length="91" mass="9889">MKYTTTLLFALTATTSLAAPITNPASIEVNIQVQLSAVEAQETLMRFAPVHAGEEGASRLHYSPVHAGNEEETRLHYSPVHAGEEGQSREK</sequence>
<evidence type="ECO:0000313" key="3">
    <source>
        <dbReference type="EMBL" id="KUJ07482.1"/>
    </source>
</evidence>
<evidence type="ECO:0000256" key="1">
    <source>
        <dbReference type="SAM" id="MobiDB-lite"/>
    </source>
</evidence>
<protein>
    <submittedName>
        <fullName evidence="3">Uncharacterized protein</fullName>
    </submittedName>
</protein>
<organism evidence="3 4">
    <name type="scientific">Mollisia scopiformis</name>
    <name type="common">Conifer needle endophyte fungus</name>
    <name type="synonym">Phialocephala scopiformis</name>
    <dbReference type="NCBI Taxonomy" id="149040"/>
    <lineage>
        <taxon>Eukaryota</taxon>
        <taxon>Fungi</taxon>
        <taxon>Dikarya</taxon>
        <taxon>Ascomycota</taxon>
        <taxon>Pezizomycotina</taxon>
        <taxon>Leotiomycetes</taxon>
        <taxon>Helotiales</taxon>
        <taxon>Mollisiaceae</taxon>
        <taxon>Mollisia</taxon>
    </lineage>
</organism>
<feature type="signal peptide" evidence="2">
    <location>
        <begin position="1"/>
        <end position="18"/>
    </location>
</feature>
<feature type="region of interest" description="Disordered" evidence="1">
    <location>
        <begin position="57"/>
        <end position="91"/>
    </location>
</feature>
<keyword evidence="4" id="KW-1185">Reference proteome</keyword>
<dbReference type="InParanoid" id="A0A132B503"/>
<evidence type="ECO:0000256" key="2">
    <source>
        <dbReference type="SAM" id="SignalP"/>
    </source>
</evidence>
<keyword evidence="2" id="KW-0732">Signal</keyword>
<accession>A0A132B503</accession>
<proteinExistence type="predicted"/>
<name>A0A132B503_MOLSC</name>
<dbReference type="AlphaFoldDB" id="A0A132B503"/>
<gene>
    <name evidence="3" type="ORF">LY89DRAFT_789581</name>
</gene>
<dbReference type="KEGG" id="psco:LY89DRAFT_789581"/>
<dbReference type="RefSeq" id="XP_018061837.1">
    <property type="nucleotide sequence ID" value="XM_018223274.1"/>
</dbReference>
<feature type="compositionally biased region" description="Basic and acidic residues" evidence="1">
    <location>
        <begin position="82"/>
        <end position="91"/>
    </location>
</feature>
<reference evidence="3 4" key="1">
    <citation type="submission" date="2015-10" db="EMBL/GenBank/DDBJ databases">
        <title>Full genome of DAOMC 229536 Phialocephala scopiformis, a fungal endophyte of spruce producing the potent anti-insectan compound rugulosin.</title>
        <authorList>
            <consortium name="DOE Joint Genome Institute"/>
            <person name="Walker A.K."/>
            <person name="Frasz S.L."/>
            <person name="Seifert K.A."/>
            <person name="Miller J.D."/>
            <person name="Mondo S.J."/>
            <person name="Labutti K."/>
            <person name="Lipzen A."/>
            <person name="Dockter R."/>
            <person name="Kennedy M."/>
            <person name="Grigoriev I.V."/>
            <person name="Spatafora J.W."/>
        </authorList>
    </citation>
    <scope>NUCLEOTIDE SEQUENCE [LARGE SCALE GENOMIC DNA]</scope>
    <source>
        <strain evidence="3 4">CBS 120377</strain>
    </source>
</reference>
<dbReference type="Proteomes" id="UP000070700">
    <property type="component" value="Unassembled WGS sequence"/>
</dbReference>
<dbReference type="GeneID" id="28833000"/>
<evidence type="ECO:0000313" key="4">
    <source>
        <dbReference type="Proteomes" id="UP000070700"/>
    </source>
</evidence>
<dbReference type="EMBL" id="KQ947439">
    <property type="protein sequence ID" value="KUJ07482.1"/>
    <property type="molecule type" value="Genomic_DNA"/>
</dbReference>